<feature type="compositionally biased region" description="Acidic residues" evidence="2">
    <location>
        <begin position="636"/>
        <end position="646"/>
    </location>
</feature>
<comment type="caution">
    <text evidence="4">The sequence shown here is derived from an EMBL/GenBank/DDBJ whole genome shotgun (WGS) entry which is preliminary data.</text>
</comment>
<feature type="region of interest" description="Disordered" evidence="2">
    <location>
        <begin position="59"/>
        <end position="211"/>
    </location>
</feature>
<dbReference type="OrthoDB" id="2506710at2759"/>
<dbReference type="InterPro" id="IPR001878">
    <property type="entry name" value="Znf_CCHC"/>
</dbReference>
<keyword evidence="1" id="KW-0479">Metal-binding</keyword>
<feature type="compositionally biased region" description="Polar residues" evidence="2">
    <location>
        <begin position="94"/>
        <end position="106"/>
    </location>
</feature>
<feature type="compositionally biased region" description="Low complexity" evidence="2">
    <location>
        <begin position="573"/>
        <end position="584"/>
    </location>
</feature>
<keyword evidence="5" id="KW-1185">Reference proteome</keyword>
<dbReference type="EMBL" id="AVOT02051171">
    <property type="protein sequence ID" value="MBW0546193.1"/>
    <property type="molecule type" value="Genomic_DNA"/>
</dbReference>
<dbReference type="AlphaFoldDB" id="A0A9Q3FYE7"/>
<evidence type="ECO:0000259" key="3">
    <source>
        <dbReference type="PROSITE" id="PS50158"/>
    </source>
</evidence>
<protein>
    <recommendedName>
        <fullName evidence="3">CCHC-type domain-containing protein</fullName>
    </recommendedName>
</protein>
<accession>A0A9Q3FYE7</accession>
<evidence type="ECO:0000256" key="2">
    <source>
        <dbReference type="SAM" id="MobiDB-lite"/>
    </source>
</evidence>
<feature type="compositionally biased region" description="Polar residues" evidence="2">
    <location>
        <begin position="131"/>
        <end position="141"/>
    </location>
</feature>
<feature type="compositionally biased region" description="Basic and acidic residues" evidence="2">
    <location>
        <begin position="109"/>
        <end position="126"/>
    </location>
</feature>
<proteinExistence type="predicted"/>
<keyword evidence="1" id="KW-0862">Zinc</keyword>
<dbReference type="GO" id="GO:0003676">
    <property type="term" value="F:nucleic acid binding"/>
    <property type="evidence" value="ECO:0007669"/>
    <property type="project" value="InterPro"/>
</dbReference>
<feature type="region of interest" description="Disordered" evidence="2">
    <location>
        <begin position="564"/>
        <end position="592"/>
    </location>
</feature>
<dbReference type="PROSITE" id="PS50158">
    <property type="entry name" value="ZF_CCHC"/>
    <property type="match status" value="1"/>
</dbReference>
<organism evidence="4 5">
    <name type="scientific">Austropuccinia psidii MF-1</name>
    <dbReference type="NCBI Taxonomy" id="1389203"/>
    <lineage>
        <taxon>Eukaryota</taxon>
        <taxon>Fungi</taxon>
        <taxon>Dikarya</taxon>
        <taxon>Basidiomycota</taxon>
        <taxon>Pucciniomycotina</taxon>
        <taxon>Pucciniomycetes</taxon>
        <taxon>Pucciniales</taxon>
        <taxon>Sphaerophragmiaceae</taxon>
        <taxon>Austropuccinia</taxon>
    </lineage>
</organism>
<feature type="compositionally biased region" description="Basic and acidic residues" evidence="2">
    <location>
        <begin position="620"/>
        <end position="635"/>
    </location>
</feature>
<dbReference type="Proteomes" id="UP000765509">
    <property type="component" value="Unassembled WGS sequence"/>
</dbReference>
<name>A0A9Q3FYE7_9BASI</name>
<feature type="region of interest" description="Disordered" evidence="2">
    <location>
        <begin position="620"/>
        <end position="646"/>
    </location>
</feature>
<feature type="compositionally biased region" description="Basic and acidic residues" evidence="2">
    <location>
        <begin position="68"/>
        <end position="93"/>
    </location>
</feature>
<evidence type="ECO:0000313" key="5">
    <source>
        <dbReference type="Proteomes" id="UP000765509"/>
    </source>
</evidence>
<sequence length="684" mass="77917">MEDARTSTSSQRLASTFEPLIESPEADITAIAVRPEPFPTGSCGNLSIPMEKLVPGVKTTRVGTPSKSLDRHHELLSSSEEVHGARKDRRSSEGLDTNVLQRTSPTDKGLLEKSKHVIRGSEEEVGPRQGKQPSRSSPSIHQQNSTSTSAKQAQASPKDKSEGQSKGKGKGKAQVEQALPTELQNTKERKDSHGQCVQYGKNSDGIQKQGGGKIEPIFPKAVDLLKLVAQLDSCSKEIITKFKTLEYIQKNLGNEILQVKGAQKTIIGLENVDKDNIVSLTQICARIESKVTLLNQPDDNSISFITGQLRELKLQVQNLENSTGHNAALFQEQLEKSDKARLELKEDIQSSINNISLKNELPRQSTPILDRNLLNDLHHTISSNEVETACNFKDIPKLEEWPTFNCEGEYNHVEFMKTIDMFKEDFNIPDEYISARLHSLFTRSAKKWYYKMRQDHGKHSWPWWKEQIISKWENDSWRFRMENSFEEAIFNIERDRPMSWFLKQKDRLTALHPDMSETMVHKRILRKCGGDLEHAIRRRCIEPCSTEDYINAMEDITTRTKIGRNWYKPPIENKPSGKPNSKPNKPQERLPLKCHTCGSTSHLANTCPKRTRINEIEIEKDDTKETTNVHVHESDSEPSEEEELPDELSIENINVSFEVTEVHTHLPQYSDEFMDLIHIQDAKM</sequence>
<gene>
    <name evidence="4" type="ORF">O181_085908</name>
</gene>
<feature type="region of interest" description="Disordered" evidence="2">
    <location>
        <begin position="1"/>
        <end position="20"/>
    </location>
</feature>
<reference evidence="4" key="1">
    <citation type="submission" date="2021-03" db="EMBL/GenBank/DDBJ databases">
        <title>Draft genome sequence of rust myrtle Austropuccinia psidii MF-1, a brazilian biotype.</title>
        <authorList>
            <person name="Quecine M.C."/>
            <person name="Pachon D.M.R."/>
            <person name="Bonatelli M.L."/>
            <person name="Correr F.H."/>
            <person name="Franceschini L.M."/>
            <person name="Leite T.F."/>
            <person name="Margarido G.R.A."/>
            <person name="Almeida C.A."/>
            <person name="Ferrarezi J.A."/>
            <person name="Labate C.A."/>
        </authorList>
    </citation>
    <scope>NUCLEOTIDE SEQUENCE</scope>
    <source>
        <strain evidence="4">MF-1</strain>
    </source>
</reference>
<feature type="domain" description="CCHC-type" evidence="3">
    <location>
        <begin position="593"/>
        <end position="609"/>
    </location>
</feature>
<evidence type="ECO:0000256" key="1">
    <source>
        <dbReference type="PROSITE-ProRule" id="PRU00047"/>
    </source>
</evidence>
<dbReference type="GO" id="GO:0008270">
    <property type="term" value="F:zinc ion binding"/>
    <property type="evidence" value="ECO:0007669"/>
    <property type="project" value="UniProtKB-KW"/>
</dbReference>
<feature type="compositionally biased region" description="Low complexity" evidence="2">
    <location>
        <begin position="142"/>
        <end position="156"/>
    </location>
</feature>
<evidence type="ECO:0000313" key="4">
    <source>
        <dbReference type="EMBL" id="MBW0546193.1"/>
    </source>
</evidence>
<keyword evidence="1" id="KW-0863">Zinc-finger</keyword>
<feature type="compositionally biased region" description="Polar residues" evidence="2">
    <location>
        <begin position="1"/>
        <end position="14"/>
    </location>
</feature>
<dbReference type="CDD" id="cd14279">
    <property type="entry name" value="CUE"/>
    <property type="match status" value="1"/>
</dbReference>